<dbReference type="Proteomes" id="UP000315295">
    <property type="component" value="Unassembled WGS sequence"/>
</dbReference>
<dbReference type="AlphaFoldDB" id="A0A540KHV3"/>
<feature type="transmembrane region" description="Helical" evidence="1">
    <location>
        <begin position="57"/>
        <end position="77"/>
    </location>
</feature>
<keyword evidence="1" id="KW-0812">Transmembrane</keyword>
<keyword evidence="1" id="KW-0472">Membrane</keyword>
<feature type="transmembrane region" description="Helical" evidence="1">
    <location>
        <begin position="20"/>
        <end position="36"/>
    </location>
</feature>
<proteinExistence type="predicted"/>
<evidence type="ECO:0000256" key="1">
    <source>
        <dbReference type="SAM" id="Phobius"/>
    </source>
</evidence>
<feature type="transmembrane region" description="Helical" evidence="1">
    <location>
        <begin position="154"/>
        <end position="176"/>
    </location>
</feature>
<keyword evidence="3" id="KW-1185">Reference proteome</keyword>
<sequence>MQEDETPENGSGDNNGSYTHLWWAGASAGQLGWALMSSRKGYADNSFTMPFKAFAIASLYVGSIATAGIAGLHASSIREIIFPFLYLSFREATYQRDLARQPGSGSLSVEAYKLSLMSPKSSSAAISSSCFFTLKSVSFNPNCPHLTVNPATRLGSISVLILTFFTPVSFCTCFAIRAKCYDSSCSPPPATRHHRMQ</sequence>
<organism evidence="2 3">
    <name type="scientific">Malus baccata</name>
    <name type="common">Siberian crab apple</name>
    <name type="synonym">Pyrus baccata</name>
    <dbReference type="NCBI Taxonomy" id="106549"/>
    <lineage>
        <taxon>Eukaryota</taxon>
        <taxon>Viridiplantae</taxon>
        <taxon>Streptophyta</taxon>
        <taxon>Embryophyta</taxon>
        <taxon>Tracheophyta</taxon>
        <taxon>Spermatophyta</taxon>
        <taxon>Magnoliopsida</taxon>
        <taxon>eudicotyledons</taxon>
        <taxon>Gunneridae</taxon>
        <taxon>Pentapetalae</taxon>
        <taxon>rosids</taxon>
        <taxon>fabids</taxon>
        <taxon>Rosales</taxon>
        <taxon>Rosaceae</taxon>
        <taxon>Amygdaloideae</taxon>
        <taxon>Maleae</taxon>
        <taxon>Malus</taxon>
    </lineage>
</organism>
<reference evidence="2 3" key="1">
    <citation type="journal article" date="2019" name="G3 (Bethesda)">
        <title>Sequencing of a Wild Apple (Malus baccata) Genome Unravels the Differences Between Cultivated and Wild Apple Species Regarding Disease Resistance and Cold Tolerance.</title>
        <authorList>
            <person name="Chen X."/>
        </authorList>
    </citation>
    <scope>NUCLEOTIDE SEQUENCE [LARGE SCALE GENOMIC DNA]</scope>
    <source>
        <strain evidence="3">cv. Shandingzi</strain>
        <tissue evidence="2">Leaves</tissue>
    </source>
</reference>
<dbReference type="PANTHER" id="PTHR37744">
    <property type="entry name" value="STAR LIPID TRANSFER-LIKE PROTEIN"/>
    <property type="match status" value="1"/>
</dbReference>
<protein>
    <submittedName>
        <fullName evidence="2">Uncharacterized protein</fullName>
    </submittedName>
</protein>
<comment type="caution">
    <text evidence="2">The sequence shown here is derived from an EMBL/GenBank/DDBJ whole genome shotgun (WGS) entry which is preliminary data.</text>
</comment>
<dbReference type="EMBL" id="VIEB01001248">
    <property type="protein sequence ID" value="TQD73801.1"/>
    <property type="molecule type" value="Genomic_DNA"/>
</dbReference>
<keyword evidence="1" id="KW-1133">Transmembrane helix</keyword>
<evidence type="ECO:0000313" key="3">
    <source>
        <dbReference type="Proteomes" id="UP000315295"/>
    </source>
</evidence>
<dbReference type="PANTHER" id="PTHR37744:SF1">
    <property type="entry name" value="STAR LIPID TRANSFER-LIKE PROTEIN"/>
    <property type="match status" value="1"/>
</dbReference>
<evidence type="ECO:0000313" key="2">
    <source>
        <dbReference type="EMBL" id="TQD73801.1"/>
    </source>
</evidence>
<gene>
    <name evidence="2" type="ORF">C1H46_040666</name>
</gene>
<name>A0A540KHV3_MALBA</name>
<accession>A0A540KHV3</accession>